<feature type="domain" description="ThuA-like" evidence="3">
    <location>
        <begin position="82"/>
        <end position="331"/>
    </location>
</feature>
<dbReference type="Gene3D" id="3.40.50.880">
    <property type="match status" value="1"/>
</dbReference>
<dbReference type="AlphaFoldDB" id="A0A5B9E3R7"/>
<evidence type="ECO:0000256" key="1">
    <source>
        <dbReference type="SAM" id="MobiDB-lite"/>
    </source>
</evidence>
<reference evidence="4 5" key="1">
    <citation type="submission" date="2019-08" db="EMBL/GenBank/DDBJ databases">
        <title>Complete genome sequence of Terriglobus albidus strain ORNL.</title>
        <authorList>
            <person name="Podar M."/>
        </authorList>
    </citation>
    <scope>NUCLEOTIDE SEQUENCE [LARGE SCALE GENOMIC DNA]</scope>
    <source>
        <strain evidence="4 5">ORNL</strain>
    </source>
</reference>
<dbReference type="InterPro" id="IPR029010">
    <property type="entry name" value="ThuA-like"/>
</dbReference>
<dbReference type="Proteomes" id="UP000321820">
    <property type="component" value="Chromosome"/>
</dbReference>
<evidence type="ECO:0000313" key="5">
    <source>
        <dbReference type="Proteomes" id="UP000321820"/>
    </source>
</evidence>
<dbReference type="KEGG" id="talb:FTW19_02110"/>
<evidence type="ECO:0000259" key="3">
    <source>
        <dbReference type="Pfam" id="PF06283"/>
    </source>
</evidence>
<dbReference type="EMBL" id="CP042806">
    <property type="protein sequence ID" value="QEE26902.1"/>
    <property type="molecule type" value="Genomic_DNA"/>
</dbReference>
<organism evidence="4 5">
    <name type="scientific">Terriglobus albidus</name>
    <dbReference type="NCBI Taxonomy" id="1592106"/>
    <lineage>
        <taxon>Bacteria</taxon>
        <taxon>Pseudomonadati</taxon>
        <taxon>Acidobacteriota</taxon>
        <taxon>Terriglobia</taxon>
        <taxon>Terriglobales</taxon>
        <taxon>Acidobacteriaceae</taxon>
        <taxon>Terriglobus</taxon>
    </lineage>
</organism>
<sequence length="345" mass="38063">MNWRIAGAGLLLAIPCMLHAQTVTPQTDRGLKTPQPAKPLSGDRPQAIADGRQLETPNSGDVVAVLDALPDHAIVPPKKPRRILVYAYADGWVHSSIPLAARMVEEMGKKTGAWTTTITYNPVDITSENLAYFDCIFLDQTTGAFLDDKKDPAVTEARRKALLDFVRSGKGIVGVHAASDSYHGHAEGEAGAPAKLIGTWPEWNKAIGGFFKFHWLYPQMVTVKIDDPKSPLTAMFHGKEFAIHDEIYTYAQDSFSRKNVHVLTSIDYTKMSDADKAKEPAATKRTDGDYALSWIRREGKGRVFYEALGHNEHVYAMPAYLQHMLAGIQYALGDLEADDRPSVAK</sequence>
<name>A0A5B9E3R7_9BACT</name>
<feature type="region of interest" description="Disordered" evidence="1">
    <location>
        <begin position="25"/>
        <end position="44"/>
    </location>
</feature>
<evidence type="ECO:0000313" key="4">
    <source>
        <dbReference type="EMBL" id="QEE26902.1"/>
    </source>
</evidence>
<dbReference type="PANTHER" id="PTHR40469:SF2">
    <property type="entry name" value="GALACTOSE-BINDING DOMAIN-LIKE SUPERFAMILY PROTEIN"/>
    <property type="match status" value="1"/>
</dbReference>
<dbReference type="SUPFAM" id="SSF52317">
    <property type="entry name" value="Class I glutamine amidotransferase-like"/>
    <property type="match status" value="1"/>
</dbReference>
<gene>
    <name evidence="4" type="ORF">FTW19_02110</name>
</gene>
<keyword evidence="2" id="KW-0732">Signal</keyword>
<feature type="chain" id="PRO_5023059851" evidence="2">
    <location>
        <begin position="21"/>
        <end position="345"/>
    </location>
</feature>
<accession>A0A5B9E3R7</accession>
<dbReference type="Pfam" id="PF06283">
    <property type="entry name" value="ThuA"/>
    <property type="match status" value="1"/>
</dbReference>
<keyword evidence="5" id="KW-1185">Reference proteome</keyword>
<dbReference type="OrthoDB" id="9785923at2"/>
<dbReference type="InterPro" id="IPR029062">
    <property type="entry name" value="Class_I_gatase-like"/>
</dbReference>
<evidence type="ECO:0000256" key="2">
    <source>
        <dbReference type="SAM" id="SignalP"/>
    </source>
</evidence>
<proteinExistence type="predicted"/>
<dbReference type="PANTHER" id="PTHR40469">
    <property type="entry name" value="SECRETED GLYCOSYL HYDROLASE"/>
    <property type="match status" value="1"/>
</dbReference>
<protein>
    <submittedName>
        <fullName evidence="4">ThuA domain-containing protein</fullName>
    </submittedName>
</protein>
<feature type="signal peptide" evidence="2">
    <location>
        <begin position="1"/>
        <end position="20"/>
    </location>
</feature>